<reference evidence="1" key="1">
    <citation type="submission" date="2021-02" db="EMBL/GenBank/DDBJ databases">
        <authorList>
            <consortium name="DOE Joint Genome Institute"/>
            <person name="Ahrendt S."/>
            <person name="Looney B.P."/>
            <person name="Miyauchi S."/>
            <person name="Morin E."/>
            <person name="Drula E."/>
            <person name="Courty P.E."/>
            <person name="Chicoki N."/>
            <person name="Fauchery L."/>
            <person name="Kohler A."/>
            <person name="Kuo A."/>
            <person name="Labutti K."/>
            <person name="Pangilinan J."/>
            <person name="Lipzen A."/>
            <person name="Riley R."/>
            <person name="Andreopoulos W."/>
            <person name="He G."/>
            <person name="Johnson J."/>
            <person name="Barry K.W."/>
            <person name="Grigoriev I.V."/>
            <person name="Nagy L."/>
            <person name="Hibbett D."/>
            <person name="Henrissat B."/>
            <person name="Matheny P.B."/>
            <person name="Labbe J."/>
            <person name="Martin F."/>
        </authorList>
    </citation>
    <scope>NUCLEOTIDE SEQUENCE</scope>
    <source>
        <strain evidence="1">FP105234-sp</strain>
    </source>
</reference>
<dbReference type="Proteomes" id="UP000814033">
    <property type="component" value="Unassembled WGS sequence"/>
</dbReference>
<name>A0ACB8RFL6_9AGAM</name>
<accession>A0ACB8RFL6</accession>
<gene>
    <name evidence="1" type="ORF">FA95DRAFT_540370</name>
</gene>
<organism evidence="1 2">
    <name type="scientific">Auriscalpium vulgare</name>
    <dbReference type="NCBI Taxonomy" id="40419"/>
    <lineage>
        <taxon>Eukaryota</taxon>
        <taxon>Fungi</taxon>
        <taxon>Dikarya</taxon>
        <taxon>Basidiomycota</taxon>
        <taxon>Agaricomycotina</taxon>
        <taxon>Agaricomycetes</taxon>
        <taxon>Russulales</taxon>
        <taxon>Auriscalpiaceae</taxon>
        <taxon>Auriscalpium</taxon>
    </lineage>
</organism>
<protein>
    <submittedName>
        <fullName evidence="1">Uncharacterized protein</fullName>
    </submittedName>
</protein>
<evidence type="ECO:0000313" key="1">
    <source>
        <dbReference type="EMBL" id="KAI0042674.1"/>
    </source>
</evidence>
<reference evidence="1" key="2">
    <citation type="journal article" date="2022" name="New Phytol.">
        <title>Evolutionary transition to the ectomycorrhizal habit in the genomes of a hyperdiverse lineage of mushroom-forming fungi.</title>
        <authorList>
            <person name="Looney B."/>
            <person name="Miyauchi S."/>
            <person name="Morin E."/>
            <person name="Drula E."/>
            <person name="Courty P.E."/>
            <person name="Kohler A."/>
            <person name="Kuo A."/>
            <person name="LaButti K."/>
            <person name="Pangilinan J."/>
            <person name="Lipzen A."/>
            <person name="Riley R."/>
            <person name="Andreopoulos W."/>
            <person name="He G."/>
            <person name="Johnson J."/>
            <person name="Nolan M."/>
            <person name="Tritt A."/>
            <person name="Barry K.W."/>
            <person name="Grigoriev I.V."/>
            <person name="Nagy L.G."/>
            <person name="Hibbett D."/>
            <person name="Henrissat B."/>
            <person name="Matheny P.B."/>
            <person name="Labbe J."/>
            <person name="Martin F.M."/>
        </authorList>
    </citation>
    <scope>NUCLEOTIDE SEQUENCE</scope>
    <source>
        <strain evidence="1">FP105234-sp</strain>
    </source>
</reference>
<dbReference type="EMBL" id="MU276053">
    <property type="protein sequence ID" value="KAI0042674.1"/>
    <property type="molecule type" value="Genomic_DNA"/>
</dbReference>
<evidence type="ECO:0000313" key="2">
    <source>
        <dbReference type="Proteomes" id="UP000814033"/>
    </source>
</evidence>
<sequence length="167" mass="18378">MTFESTHLRRPILGFEERRRHLRTSGRSTTTSSPGAHELRAQDMAGLREQLELKFCALGRASSCASAGRLNPPNPTGAPNLHLARAPEERDLRSGAAVFRPRCERVVQVREATRPTRRTGEPGRPTAPACCREAEHEERPRRGRERQRARGPGVDGLREGGGAGSRG</sequence>
<keyword evidence="2" id="KW-1185">Reference proteome</keyword>
<comment type="caution">
    <text evidence="1">The sequence shown here is derived from an EMBL/GenBank/DDBJ whole genome shotgun (WGS) entry which is preliminary data.</text>
</comment>
<proteinExistence type="predicted"/>